<feature type="region of interest" description="Disordered" evidence="3">
    <location>
        <begin position="203"/>
        <end position="254"/>
    </location>
</feature>
<dbReference type="GO" id="GO:0120015">
    <property type="term" value="F:sterol transfer activity"/>
    <property type="evidence" value="ECO:0007669"/>
    <property type="project" value="TreeGrafter"/>
</dbReference>
<feature type="domain" description="VASt" evidence="4">
    <location>
        <begin position="31"/>
        <end position="204"/>
    </location>
</feature>
<evidence type="ECO:0000256" key="3">
    <source>
        <dbReference type="SAM" id="MobiDB-lite"/>
    </source>
</evidence>
<dbReference type="InterPro" id="IPR031968">
    <property type="entry name" value="VASt"/>
</dbReference>
<keyword evidence="6" id="KW-1185">Reference proteome</keyword>
<dbReference type="GO" id="GO:0140268">
    <property type="term" value="C:endoplasmic reticulum-plasma membrane contact site"/>
    <property type="evidence" value="ECO:0007669"/>
    <property type="project" value="TreeGrafter"/>
</dbReference>
<evidence type="ECO:0000313" key="5">
    <source>
        <dbReference type="EMBL" id="CAL4102243.1"/>
    </source>
</evidence>
<sequence>MSDSTESEKENKPIGSASETVICPVISTHHIGKEVINAVFNLPVDTVFTLLFTNSTFMLDLYAARKTSDVVASPWQSNNETNQKLRQVTYTLTLPPNSFGPKVSHVTETQVLSEFSKPGDMYTVDAEACNAGIPYADSFFVSNHWCLTRESNNETRISVWTQVKYKKSVWGFMKGVIDKNSYAGVESMLADINSALLAEADRNNQKRTRRRRRVRGGSKADTVEINPPNKDTLHHKDHHHHHHHHTKARAPLAPTRKMTLPSIHVDTSSGISEGPVRVVVATLVVLLTLNALLYYKLWDLEDKLHLQPGNINPYATIDPKMFRSTSGHIGPVEEWVRMLQQQEALHAAEVDRWRLSIEEAAGFLRKAEEALRGLHTSIPENQASKAQILLMQLRKLQELEKSYQKATGTNFHETSSELHCPTDPNKPPDDSSSNNDT</sequence>
<feature type="non-terminal residue" evidence="5">
    <location>
        <position position="437"/>
    </location>
</feature>
<dbReference type="PANTHER" id="PTHR23319">
    <property type="entry name" value="GRAM DOMAIN CONTAINING 1B, ISOFORM E"/>
    <property type="match status" value="1"/>
</dbReference>
<keyword evidence="2" id="KW-0472">Membrane</keyword>
<evidence type="ECO:0000256" key="2">
    <source>
        <dbReference type="ARBA" id="ARBA00023136"/>
    </source>
</evidence>
<dbReference type="PROSITE" id="PS51778">
    <property type="entry name" value="VAST"/>
    <property type="match status" value="1"/>
</dbReference>
<dbReference type="GO" id="GO:0005886">
    <property type="term" value="C:plasma membrane"/>
    <property type="evidence" value="ECO:0007669"/>
    <property type="project" value="TreeGrafter"/>
</dbReference>
<feature type="region of interest" description="Disordered" evidence="3">
    <location>
        <begin position="408"/>
        <end position="437"/>
    </location>
</feature>
<dbReference type="AlphaFoldDB" id="A0AAV2QUX5"/>
<dbReference type="GO" id="GO:0032934">
    <property type="term" value="F:sterol binding"/>
    <property type="evidence" value="ECO:0007669"/>
    <property type="project" value="TreeGrafter"/>
</dbReference>
<evidence type="ECO:0000259" key="4">
    <source>
        <dbReference type="PROSITE" id="PS51778"/>
    </source>
</evidence>
<name>A0AAV2QUX5_MEGNR</name>
<feature type="compositionally biased region" description="Basic residues" evidence="3">
    <location>
        <begin position="205"/>
        <end position="216"/>
    </location>
</feature>
<feature type="compositionally biased region" description="Basic residues" evidence="3">
    <location>
        <begin position="233"/>
        <end position="248"/>
    </location>
</feature>
<dbReference type="EMBL" id="CAXKWB010011739">
    <property type="protein sequence ID" value="CAL4102243.1"/>
    <property type="molecule type" value="Genomic_DNA"/>
</dbReference>
<dbReference type="PANTHER" id="PTHR23319:SF4">
    <property type="entry name" value="GRAM DOMAIN CONTAINING 1B, ISOFORM E"/>
    <property type="match status" value="1"/>
</dbReference>
<dbReference type="Pfam" id="PF16016">
    <property type="entry name" value="VASt"/>
    <property type="match status" value="1"/>
</dbReference>
<dbReference type="InterPro" id="IPR051482">
    <property type="entry name" value="Cholesterol_transport"/>
</dbReference>
<comment type="subcellular location">
    <subcellularLocation>
        <location evidence="1">Membrane</location>
    </subcellularLocation>
</comment>
<dbReference type="GO" id="GO:0005789">
    <property type="term" value="C:endoplasmic reticulum membrane"/>
    <property type="evidence" value="ECO:0007669"/>
    <property type="project" value="TreeGrafter"/>
</dbReference>
<organism evidence="5 6">
    <name type="scientific">Meganyctiphanes norvegica</name>
    <name type="common">Northern krill</name>
    <name type="synonym">Thysanopoda norvegica</name>
    <dbReference type="NCBI Taxonomy" id="48144"/>
    <lineage>
        <taxon>Eukaryota</taxon>
        <taxon>Metazoa</taxon>
        <taxon>Ecdysozoa</taxon>
        <taxon>Arthropoda</taxon>
        <taxon>Crustacea</taxon>
        <taxon>Multicrustacea</taxon>
        <taxon>Malacostraca</taxon>
        <taxon>Eumalacostraca</taxon>
        <taxon>Eucarida</taxon>
        <taxon>Euphausiacea</taxon>
        <taxon>Euphausiidae</taxon>
        <taxon>Meganyctiphanes</taxon>
    </lineage>
</organism>
<dbReference type="GO" id="GO:0032366">
    <property type="term" value="P:intracellular sterol transport"/>
    <property type="evidence" value="ECO:0007669"/>
    <property type="project" value="TreeGrafter"/>
</dbReference>
<reference evidence="5 6" key="1">
    <citation type="submission" date="2024-05" db="EMBL/GenBank/DDBJ databases">
        <authorList>
            <person name="Wallberg A."/>
        </authorList>
    </citation>
    <scope>NUCLEOTIDE SEQUENCE [LARGE SCALE GENOMIC DNA]</scope>
</reference>
<comment type="caution">
    <text evidence="5">The sequence shown here is derived from an EMBL/GenBank/DDBJ whole genome shotgun (WGS) entry which is preliminary data.</text>
</comment>
<protein>
    <recommendedName>
        <fullName evidence="4">VASt domain-containing protein</fullName>
    </recommendedName>
</protein>
<evidence type="ECO:0000313" key="6">
    <source>
        <dbReference type="Proteomes" id="UP001497623"/>
    </source>
</evidence>
<proteinExistence type="predicted"/>
<accession>A0AAV2QUX5</accession>
<gene>
    <name evidence="5" type="ORF">MNOR_LOCUS17242</name>
</gene>
<dbReference type="Proteomes" id="UP001497623">
    <property type="component" value="Unassembled WGS sequence"/>
</dbReference>
<evidence type="ECO:0000256" key="1">
    <source>
        <dbReference type="ARBA" id="ARBA00004370"/>
    </source>
</evidence>